<organism evidence="1 2">
    <name type="scientific">Actinokineospora auranticolor</name>
    <dbReference type="NCBI Taxonomy" id="155976"/>
    <lineage>
        <taxon>Bacteria</taxon>
        <taxon>Bacillati</taxon>
        <taxon>Actinomycetota</taxon>
        <taxon>Actinomycetes</taxon>
        <taxon>Pseudonocardiales</taxon>
        <taxon>Pseudonocardiaceae</taxon>
        <taxon>Actinokineospora</taxon>
    </lineage>
</organism>
<dbReference type="AlphaFoldDB" id="A0A2S6GJZ3"/>
<name>A0A2S6GJZ3_9PSEU</name>
<reference evidence="1 2" key="1">
    <citation type="submission" date="2018-02" db="EMBL/GenBank/DDBJ databases">
        <title>Genomic Encyclopedia of Archaeal and Bacterial Type Strains, Phase II (KMG-II): from individual species to whole genera.</title>
        <authorList>
            <person name="Goeker M."/>
        </authorList>
    </citation>
    <scope>NUCLEOTIDE SEQUENCE [LARGE SCALE GENOMIC DNA]</scope>
    <source>
        <strain evidence="1 2">YU 961-1</strain>
    </source>
</reference>
<gene>
    <name evidence="1" type="ORF">CLV40_11336</name>
</gene>
<dbReference type="Proteomes" id="UP000239203">
    <property type="component" value="Unassembled WGS sequence"/>
</dbReference>
<keyword evidence="2" id="KW-1185">Reference proteome</keyword>
<dbReference type="EMBL" id="PTIX01000013">
    <property type="protein sequence ID" value="PPK65552.1"/>
    <property type="molecule type" value="Genomic_DNA"/>
</dbReference>
<evidence type="ECO:0000313" key="1">
    <source>
        <dbReference type="EMBL" id="PPK65552.1"/>
    </source>
</evidence>
<protein>
    <submittedName>
        <fullName evidence="1">Uncharacterized protein</fullName>
    </submittedName>
</protein>
<dbReference type="RefSeq" id="WP_146108180.1">
    <property type="nucleotide sequence ID" value="NZ_CP154825.1"/>
</dbReference>
<dbReference type="OrthoDB" id="4522767at2"/>
<proteinExistence type="predicted"/>
<sequence>MRSKDPAAVRARVVELSWRLRGETSPDPNLVTDVNRRYRALLPDVGVARCPDSGEPVRWPIDVVGFDGRFWDYLTSIRRTPEEMPPGWLAMTGAVRLAGKPEHPPFAVVPGPDVPFVVPRILDNPGVRAVIAEVRIGAHTGWAISYFGPKPEGVTLVNLWGENTYPVRRQGGGWGWAQDRPRVSQYDFDLAPWLRSGKVLWLEPGDESLTLREGAEDCPFVGLDGRRQITIISTGEVRWVNSFAGYGAG</sequence>
<evidence type="ECO:0000313" key="2">
    <source>
        <dbReference type="Proteomes" id="UP000239203"/>
    </source>
</evidence>
<accession>A0A2S6GJZ3</accession>
<comment type="caution">
    <text evidence="1">The sequence shown here is derived from an EMBL/GenBank/DDBJ whole genome shotgun (WGS) entry which is preliminary data.</text>
</comment>